<dbReference type="PROSITE" id="PS50109">
    <property type="entry name" value="HIS_KIN"/>
    <property type="match status" value="1"/>
</dbReference>
<evidence type="ECO:0000313" key="7">
    <source>
        <dbReference type="EMBL" id="MFC7667474.1"/>
    </source>
</evidence>
<dbReference type="InterPro" id="IPR005467">
    <property type="entry name" value="His_kinase_dom"/>
</dbReference>
<dbReference type="Gene3D" id="3.30.565.10">
    <property type="entry name" value="Histidine kinase-like ATPase, C-terminal domain"/>
    <property type="match status" value="1"/>
</dbReference>
<dbReference type="InterPro" id="IPR050482">
    <property type="entry name" value="Sensor_HK_TwoCompSys"/>
</dbReference>
<keyword evidence="3" id="KW-0808">Transferase</keyword>
<keyword evidence="5" id="KW-0902">Two-component regulatory system</keyword>
<name>A0ABW2U3L3_9BACT</name>
<dbReference type="CDD" id="cd16917">
    <property type="entry name" value="HATPase_UhpB-NarQ-NarX-like"/>
    <property type="match status" value="1"/>
</dbReference>
<gene>
    <name evidence="7" type="ORF">ACFQT0_08800</name>
</gene>
<reference evidence="8" key="1">
    <citation type="journal article" date="2019" name="Int. J. Syst. Evol. Microbiol.">
        <title>The Global Catalogue of Microorganisms (GCM) 10K type strain sequencing project: providing services to taxonomists for standard genome sequencing and annotation.</title>
        <authorList>
            <consortium name="The Broad Institute Genomics Platform"/>
            <consortium name="The Broad Institute Genome Sequencing Center for Infectious Disease"/>
            <person name="Wu L."/>
            <person name="Ma J."/>
        </authorList>
    </citation>
    <scope>NUCLEOTIDE SEQUENCE [LARGE SCALE GENOMIC DNA]</scope>
    <source>
        <strain evidence="8">JCM 19635</strain>
    </source>
</reference>
<dbReference type="SUPFAM" id="SSF55874">
    <property type="entry name" value="ATPase domain of HSP90 chaperone/DNA topoisomerase II/histidine kinase"/>
    <property type="match status" value="1"/>
</dbReference>
<dbReference type="InterPro" id="IPR003594">
    <property type="entry name" value="HATPase_dom"/>
</dbReference>
<accession>A0ABW2U3L3</accession>
<evidence type="ECO:0000256" key="5">
    <source>
        <dbReference type="ARBA" id="ARBA00023012"/>
    </source>
</evidence>
<dbReference type="InterPro" id="IPR004358">
    <property type="entry name" value="Sig_transdc_His_kin-like_C"/>
</dbReference>
<dbReference type="GO" id="GO:0016301">
    <property type="term" value="F:kinase activity"/>
    <property type="evidence" value="ECO:0007669"/>
    <property type="project" value="UniProtKB-KW"/>
</dbReference>
<dbReference type="PRINTS" id="PR00344">
    <property type="entry name" value="BCTRLSENSOR"/>
</dbReference>
<organism evidence="7 8">
    <name type="scientific">Hymenobacter humi</name>
    <dbReference type="NCBI Taxonomy" id="1411620"/>
    <lineage>
        <taxon>Bacteria</taxon>
        <taxon>Pseudomonadati</taxon>
        <taxon>Bacteroidota</taxon>
        <taxon>Cytophagia</taxon>
        <taxon>Cytophagales</taxon>
        <taxon>Hymenobacteraceae</taxon>
        <taxon>Hymenobacter</taxon>
    </lineage>
</organism>
<keyword evidence="8" id="KW-1185">Reference proteome</keyword>
<dbReference type="PANTHER" id="PTHR24421:SF10">
    <property type="entry name" value="NITRATE_NITRITE SENSOR PROTEIN NARQ"/>
    <property type="match status" value="1"/>
</dbReference>
<comment type="caution">
    <text evidence="7">The sequence shown here is derived from an EMBL/GenBank/DDBJ whole genome shotgun (WGS) entry which is preliminary data.</text>
</comment>
<feature type="domain" description="Histidine kinase" evidence="6">
    <location>
        <begin position="102"/>
        <end position="186"/>
    </location>
</feature>
<protein>
    <recommendedName>
        <fullName evidence="2">histidine kinase</fullName>
        <ecNumber evidence="2">2.7.13.3</ecNumber>
    </recommendedName>
</protein>
<sequence>MGPNLAALHMAWQSTAVRDALAAAPAAASISRLTEEILGELYAQVRQISHALLPAEQGTNRLTSSVAALCEALNVNGTPQVHTLLDGDLDHLPVPVQSAAFRIVAELVNNAVRHAQAQHVQVHLRRRPAEVELCVEDDGRGLAKGPDASITGIGLRGVRTRTAYMGGSVSIEAPPAGTRIVVRLPC</sequence>
<dbReference type="PANTHER" id="PTHR24421">
    <property type="entry name" value="NITRATE/NITRITE SENSOR PROTEIN NARX-RELATED"/>
    <property type="match status" value="1"/>
</dbReference>
<evidence type="ECO:0000256" key="2">
    <source>
        <dbReference type="ARBA" id="ARBA00012438"/>
    </source>
</evidence>
<dbReference type="EMBL" id="JBHTEK010000001">
    <property type="protein sequence ID" value="MFC7667474.1"/>
    <property type="molecule type" value="Genomic_DNA"/>
</dbReference>
<evidence type="ECO:0000259" key="6">
    <source>
        <dbReference type="PROSITE" id="PS50109"/>
    </source>
</evidence>
<dbReference type="EC" id="2.7.13.3" evidence="2"/>
<dbReference type="Pfam" id="PF02518">
    <property type="entry name" value="HATPase_c"/>
    <property type="match status" value="1"/>
</dbReference>
<proteinExistence type="predicted"/>
<dbReference type="InterPro" id="IPR036890">
    <property type="entry name" value="HATPase_C_sf"/>
</dbReference>
<evidence type="ECO:0000256" key="4">
    <source>
        <dbReference type="ARBA" id="ARBA00022777"/>
    </source>
</evidence>
<dbReference type="RefSeq" id="WP_380202021.1">
    <property type="nucleotide sequence ID" value="NZ_JBHTEK010000001.1"/>
</dbReference>
<dbReference type="Proteomes" id="UP001596513">
    <property type="component" value="Unassembled WGS sequence"/>
</dbReference>
<evidence type="ECO:0000256" key="3">
    <source>
        <dbReference type="ARBA" id="ARBA00022679"/>
    </source>
</evidence>
<evidence type="ECO:0000313" key="8">
    <source>
        <dbReference type="Proteomes" id="UP001596513"/>
    </source>
</evidence>
<keyword evidence="4 7" id="KW-0418">Kinase</keyword>
<dbReference type="SMART" id="SM00387">
    <property type="entry name" value="HATPase_c"/>
    <property type="match status" value="1"/>
</dbReference>
<comment type="catalytic activity">
    <reaction evidence="1">
        <text>ATP + protein L-histidine = ADP + protein N-phospho-L-histidine.</text>
        <dbReference type="EC" id="2.7.13.3"/>
    </reaction>
</comment>
<evidence type="ECO:0000256" key="1">
    <source>
        <dbReference type="ARBA" id="ARBA00000085"/>
    </source>
</evidence>